<feature type="non-terminal residue" evidence="10">
    <location>
        <position position="1"/>
    </location>
</feature>
<dbReference type="GO" id="GO:0005634">
    <property type="term" value="C:nucleus"/>
    <property type="evidence" value="ECO:0007669"/>
    <property type="project" value="TreeGrafter"/>
</dbReference>
<evidence type="ECO:0000256" key="7">
    <source>
        <dbReference type="ARBA" id="ARBA00033453"/>
    </source>
</evidence>
<keyword evidence="3" id="KW-0597">Phosphoprotein</keyword>
<dbReference type="PANTHER" id="PTHR21362:SF1">
    <property type="entry name" value="ACROSIN-BINDING PROTEIN"/>
    <property type="match status" value="1"/>
</dbReference>
<evidence type="ECO:0000256" key="4">
    <source>
        <dbReference type="ARBA" id="ARBA00022729"/>
    </source>
</evidence>
<reference evidence="11" key="3">
    <citation type="submission" date="2022-01" db="EMBL/GenBank/DDBJ databases">
        <authorList>
            <person name="Rubenstein D.R."/>
        </authorList>
    </citation>
    <scope>NUCLEOTIDE SEQUENCE</scope>
    <source>
        <strain evidence="11">SS15</strain>
        <tissue evidence="11">Liver</tissue>
    </source>
</reference>
<evidence type="ECO:0000313" key="10">
    <source>
        <dbReference type="EMBL" id="KAG0122560.1"/>
    </source>
</evidence>
<dbReference type="OrthoDB" id="9009946at2759"/>
<gene>
    <name evidence="11" type="ORF">IHE44_0011894</name>
    <name evidence="10" type="ORF">IHE44_008862</name>
</gene>
<feature type="compositionally biased region" description="Polar residues" evidence="9">
    <location>
        <begin position="210"/>
        <end position="236"/>
    </location>
</feature>
<dbReference type="PANTHER" id="PTHR21362">
    <property type="entry name" value="ACROSIN-BINDING PROTEIN"/>
    <property type="match status" value="1"/>
</dbReference>
<reference evidence="11 12" key="2">
    <citation type="journal article" date="2021" name="J. Hered.">
        <title>Feather Gene Expression Elucidates the Developmental Basis of Plumage Iridescence in African Starlings.</title>
        <authorList>
            <person name="Rubenstein D.R."/>
            <person name="Corvelo A."/>
            <person name="MacManes M.D."/>
            <person name="Maia R."/>
            <person name="Narzisi G."/>
            <person name="Rousaki A."/>
            <person name="Vandenabeele P."/>
            <person name="Shawkey M.D."/>
            <person name="Solomon J."/>
        </authorList>
    </citation>
    <scope>NUCLEOTIDE SEQUENCE [LARGE SCALE GENOMIC DNA]</scope>
    <source>
        <strain evidence="11">SS15</strain>
    </source>
</reference>
<reference evidence="10" key="1">
    <citation type="submission" date="2020-10" db="EMBL/GenBank/DDBJ databases">
        <title>Feather gene expression reveals the developmental basis of iridescence in African starlings.</title>
        <authorList>
            <person name="Rubenstein D.R."/>
        </authorList>
    </citation>
    <scope>NUCLEOTIDE SEQUENCE</scope>
    <source>
        <strain evidence="10">SS15</strain>
        <tissue evidence="10">Liver</tissue>
    </source>
</reference>
<comment type="function">
    <text evidence="8">Acrosomal protein that maintains proacrosin (pro-ACR) as an enzymatically inactive zymogen in the acrosome. Involved also in the acrosome formation.</text>
</comment>
<comment type="subcellular location">
    <subcellularLocation>
        <location evidence="1">Cytoplasmic vesicle</location>
        <location evidence="1">Secretory vesicle</location>
        <location evidence="1">Acrosome</location>
    </subcellularLocation>
</comment>
<dbReference type="GO" id="GO:0001669">
    <property type="term" value="C:acrosomal vesicle"/>
    <property type="evidence" value="ECO:0007669"/>
    <property type="project" value="UniProtKB-SubCell"/>
</dbReference>
<evidence type="ECO:0000256" key="1">
    <source>
        <dbReference type="ARBA" id="ARBA00004218"/>
    </source>
</evidence>
<dbReference type="AlphaFoldDB" id="A0A835NUC3"/>
<evidence type="ECO:0000313" key="12">
    <source>
        <dbReference type="Proteomes" id="UP000618051"/>
    </source>
</evidence>
<dbReference type="Pfam" id="PF07222">
    <property type="entry name" value="PBP_sp32"/>
    <property type="match status" value="1"/>
</dbReference>
<evidence type="ECO:0000256" key="8">
    <source>
        <dbReference type="ARBA" id="ARBA00045517"/>
    </source>
</evidence>
<accession>A0A835NUC3</accession>
<evidence type="ECO:0000256" key="3">
    <source>
        <dbReference type="ARBA" id="ARBA00022553"/>
    </source>
</evidence>
<dbReference type="EMBL" id="JADDUC010000035">
    <property type="protein sequence ID" value="KAG0122560.1"/>
    <property type="molecule type" value="Genomic_DNA"/>
</dbReference>
<feature type="compositionally biased region" description="Polar residues" evidence="9">
    <location>
        <begin position="167"/>
        <end position="185"/>
    </location>
</feature>
<name>A0A835NUC3_9PASS</name>
<keyword evidence="4" id="KW-0732">Signal</keyword>
<keyword evidence="5" id="KW-0968">Cytoplasmic vesicle</keyword>
<protein>
    <recommendedName>
        <fullName evidence="2">Acrosin-binding protein</fullName>
    </recommendedName>
    <alternativeName>
        <fullName evidence="6">Acrosin-binding protein, 60 kDa form</fullName>
    </alternativeName>
    <alternativeName>
        <fullName evidence="7">Proacrosin-binding protein sp32</fullName>
    </alternativeName>
</protein>
<evidence type="ECO:0000313" key="11">
    <source>
        <dbReference type="EMBL" id="KAI1238804.1"/>
    </source>
</evidence>
<proteinExistence type="predicted"/>
<feature type="compositionally biased region" description="Basic and acidic residues" evidence="9">
    <location>
        <begin position="1"/>
        <end position="16"/>
    </location>
</feature>
<evidence type="ECO:0000256" key="9">
    <source>
        <dbReference type="SAM" id="MobiDB-lite"/>
    </source>
</evidence>
<evidence type="ECO:0000256" key="2">
    <source>
        <dbReference type="ARBA" id="ARBA00018940"/>
    </source>
</evidence>
<evidence type="ECO:0000256" key="6">
    <source>
        <dbReference type="ARBA" id="ARBA00032734"/>
    </source>
</evidence>
<keyword evidence="12" id="KW-1185">Reference proteome</keyword>
<comment type="caution">
    <text evidence="10">The sequence shown here is derived from an EMBL/GenBank/DDBJ whole genome shotgun (WGS) entry which is preliminary data.</text>
</comment>
<dbReference type="Proteomes" id="UP000618051">
    <property type="component" value="Unassembled WGS sequence"/>
</dbReference>
<dbReference type="InterPro" id="IPR009865">
    <property type="entry name" value="Proacrosin-bd"/>
</dbReference>
<evidence type="ECO:0000256" key="5">
    <source>
        <dbReference type="ARBA" id="ARBA00023329"/>
    </source>
</evidence>
<feature type="region of interest" description="Disordered" evidence="9">
    <location>
        <begin position="160"/>
        <end position="236"/>
    </location>
</feature>
<feature type="region of interest" description="Disordered" evidence="9">
    <location>
        <begin position="1"/>
        <end position="44"/>
    </location>
</feature>
<dbReference type="EMBL" id="JADDUC020000005">
    <property type="protein sequence ID" value="KAI1238804.1"/>
    <property type="molecule type" value="Genomic_DNA"/>
</dbReference>
<sequence>RDFTKLAVSRKKESHTSVHAQMLPGGGGSREEAGAAEDGVSRTQVSVTSVAKQQRASPWGTKAQQPGTPLSDQEYQQFFKFLRITIQASTACHLRELYGCKNSLVQRLDEYENHGVIPPGPICSELPGSPSFHNFCTFSLYRCILKKYFLKRTVCPGHSTGKLHSQGGASSIMSNDAMSPSSFNPQPVPPMSPSAGSGPDTEAAVIPTSLPVSTQPNPSGPHTTEVTASDQQQGQLPNSDIEDLLLRILDSQVQTSLKTMKLLLSLGNTVKEEELRRAATNLLVALNNANVTHEKCASPGTVPSR</sequence>
<organism evidence="10">
    <name type="scientific">Lamprotornis superbus</name>
    <dbReference type="NCBI Taxonomy" id="245042"/>
    <lineage>
        <taxon>Eukaryota</taxon>
        <taxon>Metazoa</taxon>
        <taxon>Chordata</taxon>
        <taxon>Craniata</taxon>
        <taxon>Vertebrata</taxon>
        <taxon>Euteleostomi</taxon>
        <taxon>Archelosauria</taxon>
        <taxon>Archosauria</taxon>
        <taxon>Dinosauria</taxon>
        <taxon>Saurischia</taxon>
        <taxon>Theropoda</taxon>
        <taxon>Coelurosauria</taxon>
        <taxon>Aves</taxon>
        <taxon>Neognathae</taxon>
        <taxon>Neoaves</taxon>
        <taxon>Telluraves</taxon>
        <taxon>Australaves</taxon>
        <taxon>Passeriformes</taxon>
        <taxon>Sturnidae</taxon>
        <taxon>Lamprotornis</taxon>
    </lineage>
</organism>